<feature type="transmembrane region" description="Helical" evidence="1">
    <location>
        <begin position="7"/>
        <end position="29"/>
    </location>
</feature>
<accession>A0A0E9LRP7</accession>
<keyword evidence="1" id="KW-0472">Membrane</keyword>
<sequence>MISKQKLPISILMMAVGIVIFLWILIRFFNQGYFGGEPRVFYNFPFEMKDWFGTMVYSFLFALSGYYLLKKELNTLIVCQFVVVGVIIDRIWYIAERVNNVDVGQSFIPMLLALFAMFYLISSRNGYKEYLKKIILFISFNAVILSIGKFILPNM</sequence>
<evidence type="ECO:0000313" key="2">
    <source>
        <dbReference type="EMBL" id="GAO27831.1"/>
    </source>
</evidence>
<proteinExistence type="predicted"/>
<feature type="transmembrane region" description="Helical" evidence="1">
    <location>
        <begin position="76"/>
        <end position="94"/>
    </location>
</feature>
<dbReference type="RefSeq" id="WP_062128921.1">
    <property type="nucleotide sequence ID" value="NZ_BAZW01000109.1"/>
</dbReference>
<protein>
    <submittedName>
        <fullName evidence="2">Uncharacterized protein</fullName>
    </submittedName>
</protein>
<feature type="transmembrane region" description="Helical" evidence="1">
    <location>
        <begin position="51"/>
        <end position="69"/>
    </location>
</feature>
<gene>
    <name evidence="2" type="ORF">JCM15548_14686</name>
</gene>
<feature type="transmembrane region" description="Helical" evidence="1">
    <location>
        <begin position="134"/>
        <end position="152"/>
    </location>
</feature>
<dbReference type="EMBL" id="BAZW01000109">
    <property type="protein sequence ID" value="GAO27831.1"/>
    <property type="molecule type" value="Genomic_DNA"/>
</dbReference>
<reference evidence="2 3" key="1">
    <citation type="journal article" date="2015" name="Microbes Environ.">
        <title>Distribution and evolution of nitrogen fixation genes in the phylum bacteroidetes.</title>
        <authorList>
            <person name="Inoue J."/>
            <person name="Oshima K."/>
            <person name="Suda W."/>
            <person name="Sakamoto M."/>
            <person name="Iino T."/>
            <person name="Noda S."/>
            <person name="Hongoh Y."/>
            <person name="Hattori M."/>
            <person name="Ohkuma M."/>
        </authorList>
    </citation>
    <scope>NUCLEOTIDE SEQUENCE [LARGE SCALE GENOMIC DNA]</scope>
    <source>
        <strain evidence="2">JCM 15548</strain>
    </source>
</reference>
<name>A0A0E9LRP7_9BACT</name>
<comment type="caution">
    <text evidence="2">The sequence shown here is derived from an EMBL/GenBank/DDBJ whole genome shotgun (WGS) entry which is preliminary data.</text>
</comment>
<organism evidence="2 3">
    <name type="scientific">Geofilum rubicundum JCM 15548</name>
    <dbReference type="NCBI Taxonomy" id="1236989"/>
    <lineage>
        <taxon>Bacteria</taxon>
        <taxon>Pseudomonadati</taxon>
        <taxon>Bacteroidota</taxon>
        <taxon>Bacteroidia</taxon>
        <taxon>Marinilabiliales</taxon>
        <taxon>Marinilabiliaceae</taxon>
        <taxon>Geofilum</taxon>
    </lineage>
</organism>
<feature type="transmembrane region" description="Helical" evidence="1">
    <location>
        <begin position="106"/>
        <end position="122"/>
    </location>
</feature>
<keyword evidence="1" id="KW-1133">Transmembrane helix</keyword>
<keyword evidence="3" id="KW-1185">Reference proteome</keyword>
<evidence type="ECO:0000256" key="1">
    <source>
        <dbReference type="SAM" id="Phobius"/>
    </source>
</evidence>
<dbReference type="Proteomes" id="UP000032900">
    <property type="component" value="Unassembled WGS sequence"/>
</dbReference>
<keyword evidence="1" id="KW-0812">Transmembrane</keyword>
<evidence type="ECO:0000313" key="3">
    <source>
        <dbReference type="Proteomes" id="UP000032900"/>
    </source>
</evidence>
<dbReference type="AlphaFoldDB" id="A0A0E9LRP7"/>